<sequence>MAVAPDDDDARAVLAGLTKVAWRKGYRAAVEGCSSDGARARVQSLYRALMTGRELDAARADAAALVEPESGADAAVLRAGVGKQAHTLARLARAMFALDEGRPLDAVEQLDWALLTGMDAELVRVLERVDSARAAGANAGADEPETEERVVVPTPDVDAARRRLDLRAADELERVPAERLCVAEFASGHFATGTPVLVAGAARGWPALDKWVDVRYFVRACGHRIIPVEIGRSALKAGDGWREAGMRMRDFVAGHLLPSCAADLADRPLPAGSIGYCAQHQLFEHVRALAADISVPVYCAAARGGVQLVNCWLGTRETATPLHFDSYDNCLVQVVGLKLVRLYGKDQTPRLYAGVPNARAPAGADVDGGVGAQGNVSAVDVDAPDLGRFPLFARAEGRWCLLAPGDLLFIPAGCWHHVRSLSTSCSVNFWF</sequence>
<dbReference type="SMART" id="SM00558">
    <property type="entry name" value="JmjC"/>
    <property type="match status" value="1"/>
</dbReference>
<dbReference type="SUPFAM" id="SSF51197">
    <property type="entry name" value="Clavaminate synthase-like"/>
    <property type="match status" value="1"/>
</dbReference>
<feature type="domain" description="JmjC" evidence="1">
    <location>
        <begin position="258"/>
        <end position="431"/>
    </location>
</feature>
<gene>
    <name evidence="2" type="ORF">KFE25_001396</name>
</gene>
<comment type="caution">
    <text evidence="2">The sequence shown here is derived from an EMBL/GenBank/DDBJ whole genome shotgun (WGS) entry which is preliminary data.</text>
</comment>
<dbReference type="CDD" id="cd02208">
    <property type="entry name" value="cupin_RmlC-like"/>
    <property type="match status" value="1"/>
</dbReference>
<proteinExistence type="predicted"/>
<dbReference type="EMBL" id="JAGTXO010000024">
    <property type="protein sequence ID" value="KAG8461778.1"/>
    <property type="molecule type" value="Genomic_DNA"/>
</dbReference>
<dbReference type="PANTHER" id="PTHR12461">
    <property type="entry name" value="HYPOXIA-INDUCIBLE FACTOR 1 ALPHA INHIBITOR-RELATED"/>
    <property type="match status" value="1"/>
</dbReference>
<dbReference type="InterPro" id="IPR041667">
    <property type="entry name" value="Cupin_8"/>
</dbReference>
<keyword evidence="3" id="KW-1185">Reference proteome</keyword>
<dbReference type="PROSITE" id="PS51184">
    <property type="entry name" value="JMJC"/>
    <property type="match status" value="1"/>
</dbReference>
<dbReference type="InterPro" id="IPR003347">
    <property type="entry name" value="JmjC_dom"/>
</dbReference>
<dbReference type="Proteomes" id="UP000751190">
    <property type="component" value="Unassembled WGS sequence"/>
</dbReference>
<accession>A0A8J5X8I5</accession>
<organism evidence="2 3">
    <name type="scientific">Diacronema lutheri</name>
    <name type="common">Unicellular marine alga</name>
    <name type="synonym">Monochrysis lutheri</name>
    <dbReference type="NCBI Taxonomy" id="2081491"/>
    <lineage>
        <taxon>Eukaryota</taxon>
        <taxon>Haptista</taxon>
        <taxon>Haptophyta</taxon>
        <taxon>Pavlovophyceae</taxon>
        <taxon>Pavlovales</taxon>
        <taxon>Pavlovaceae</taxon>
        <taxon>Diacronema</taxon>
    </lineage>
</organism>
<dbReference type="OrthoDB" id="10261031at2759"/>
<dbReference type="Pfam" id="PF13621">
    <property type="entry name" value="Cupin_8"/>
    <property type="match status" value="1"/>
</dbReference>
<name>A0A8J5X8I5_DIALT</name>
<dbReference type="AlphaFoldDB" id="A0A8J5X8I5"/>
<protein>
    <recommendedName>
        <fullName evidence="1">JmjC domain-containing protein</fullName>
    </recommendedName>
</protein>
<evidence type="ECO:0000313" key="2">
    <source>
        <dbReference type="EMBL" id="KAG8461778.1"/>
    </source>
</evidence>
<evidence type="ECO:0000259" key="1">
    <source>
        <dbReference type="PROSITE" id="PS51184"/>
    </source>
</evidence>
<evidence type="ECO:0000313" key="3">
    <source>
        <dbReference type="Proteomes" id="UP000751190"/>
    </source>
</evidence>
<reference evidence="2" key="1">
    <citation type="submission" date="2021-05" db="EMBL/GenBank/DDBJ databases">
        <title>The genome of the haptophyte Pavlova lutheri (Diacronema luteri, Pavlovales) - a model for lipid biosynthesis in eukaryotic algae.</title>
        <authorList>
            <person name="Hulatt C.J."/>
            <person name="Posewitz M.C."/>
        </authorList>
    </citation>
    <scope>NUCLEOTIDE SEQUENCE</scope>
    <source>
        <strain evidence="2">NIVA-4/92</strain>
    </source>
</reference>
<dbReference type="PANTHER" id="PTHR12461:SF105">
    <property type="entry name" value="HYPOXIA-INDUCIBLE FACTOR 1-ALPHA INHIBITOR"/>
    <property type="match status" value="1"/>
</dbReference>
<dbReference type="Gene3D" id="2.60.120.650">
    <property type="entry name" value="Cupin"/>
    <property type="match status" value="1"/>
</dbReference>